<dbReference type="InterPro" id="IPR009057">
    <property type="entry name" value="Homeodomain-like_sf"/>
</dbReference>
<reference evidence="6 7" key="1">
    <citation type="submission" date="2016-12" db="EMBL/GenBank/DDBJ databases">
        <title>Study of bacterial adaptation to deep sea.</title>
        <authorList>
            <person name="Song J."/>
            <person name="Yoshizawa S."/>
            <person name="Kogure K."/>
        </authorList>
    </citation>
    <scope>NUCLEOTIDE SEQUENCE [LARGE SCALE GENOMIC DNA]</scope>
    <source>
        <strain evidence="6 7">SAORIC-165</strain>
    </source>
</reference>
<evidence type="ECO:0000313" key="7">
    <source>
        <dbReference type="Proteomes" id="UP000239907"/>
    </source>
</evidence>
<dbReference type="Proteomes" id="UP000239907">
    <property type="component" value="Unassembled WGS sequence"/>
</dbReference>
<evidence type="ECO:0000259" key="5">
    <source>
        <dbReference type="PROSITE" id="PS01124"/>
    </source>
</evidence>
<comment type="caution">
    <text evidence="6">The sequence shown here is derived from an EMBL/GenBank/DDBJ whole genome shotgun (WGS) entry which is preliminary data.</text>
</comment>
<evidence type="ECO:0000256" key="4">
    <source>
        <dbReference type="SAM" id="MobiDB-lite"/>
    </source>
</evidence>
<feature type="domain" description="HTH araC/xylS-type" evidence="5">
    <location>
        <begin position="142"/>
        <end position="239"/>
    </location>
</feature>
<feature type="compositionally biased region" description="Basic and acidic residues" evidence="4">
    <location>
        <begin position="227"/>
        <end position="243"/>
    </location>
</feature>
<dbReference type="PANTHER" id="PTHR43280:SF28">
    <property type="entry name" value="HTH-TYPE TRANSCRIPTIONAL ACTIVATOR RHAS"/>
    <property type="match status" value="1"/>
</dbReference>
<evidence type="ECO:0000256" key="3">
    <source>
        <dbReference type="ARBA" id="ARBA00023163"/>
    </source>
</evidence>
<evidence type="ECO:0000256" key="1">
    <source>
        <dbReference type="ARBA" id="ARBA00023015"/>
    </source>
</evidence>
<organism evidence="6 7">
    <name type="scientific">Rubritalea profundi</name>
    <dbReference type="NCBI Taxonomy" id="1658618"/>
    <lineage>
        <taxon>Bacteria</taxon>
        <taxon>Pseudomonadati</taxon>
        <taxon>Verrucomicrobiota</taxon>
        <taxon>Verrucomicrobiia</taxon>
        <taxon>Verrucomicrobiales</taxon>
        <taxon>Rubritaleaceae</taxon>
        <taxon>Rubritalea</taxon>
    </lineage>
</organism>
<dbReference type="GO" id="GO:0043565">
    <property type="term" value="F:sequence-specific DNA binding"/>
    <property type="evidence" value="ECO:0007669"/>
    <property type="project" value="InterPro"/>
</dbReference>
<feature type="region of interest" description="Disordered" evidence="4">
    <location>
        <begin position="227"/>
        <end position="252"/>
    </location>
</feature>
<dbReference type="RefSeq" id="WP_105042489.1">
    <property type="nucleotide sequence ID" value="NZ_MQWA01000001.1"/>
</dbReference>
<dbReference type="SUPFAM" id="SSF46689">
    <property type="entry name" value="Homeodomain-like"/>
    <property type="match status" value="2"/>
</dbReference>
<dbReference type="InterPro" id="IPR018060">
    <property type="entry name" value="HTH_AraC"/>
</dbReference>
<accession>A0A2S7U0S3</accession>
<dbReference type="AlphaFoldDB" id="A0A2S7U0S3"/>
<dbReference type="PROSITE" id="PS01124">
    <property type="entry name" value="HTH_ARAC_FAMILY_2"/>
    <property type="match status" value="1"/>
</dbReference>
<protein>
    <recommendedName>
        <fullName evidence="5">HTH araC/xylS-type domain-containing protein</fullName>
    </recommendedName>
</protein>
<dbReference type="OrthoDB" id="9776408at2"/>
<dbReference type="PROSITE" id="PS00041">
    <property type="entry name" value="HTH_ARAC_FAMILY_1"/>
    <property type="match status" value="1"/>
</dbReference>
<name>A0A2S7U0S3_9BACT</name>
<dbReference type="SUPFAM" id="SSF55785">
    <property type="entry name" value="PYP-like sensor domain (PAS domain)"/>
    <property type="match status" value="1"/>
</dbReference>
<dbReference type="GO" id="GO:0003700">
    <property type="term" value="F:DNA-binding transcription factor activity"/>
    <property type="evidence" value="ECO:0007669"/>
    <property type="project" value="InterPro"/>
</dbReference>
<dbReference type="PRINTS" id="PR00032">
    <property type="entry name" value="HTHARAC"/>
</dbReference>
<evidence type="ECO:0000313" key="6">
    <source>
        <dbReference type="EMBL" id="PQJ27994.1"/>
    </source>
</evidence>
<sequence length="252" mass="29143">MKKNPETSSLIPPDLGPLNFLLDTHDDIRFVVKDLEHKYIYINNTWMDNFGYNDASKILGKTAWDLFPKWRAKRYIEEEKNVMTSQLTQDYEEFQLNSEGIPERWRTIKAPWVKNGKAVGFINIGIKLKAPDQLEKRTDILPPIVQAIAKHACTDVSLDNMSADLGFSRRTMDRRFKELMRESPQKFRMRCRIATAKAHLRKGVKVADTAHLCGFNDQSHFSKAFKSHEGISPKKFQQIEETKSPISQKNTT</sequence>
<dbReference type="InterPro" id="IPR035965">
    <property type="entry name" value="PAS-like_dom_sf"/>
</dbReference>
<gene>
    <name evidence="6" type="ORF">BSZ32_05415</name>
</gene>
<dbReference type="Gene3D" id="1.10.10.60">
    <property type="entry name" value="Homeodomain-like"/>
    <property type="match status" value="1"/>
</dbReference>
<keyword evidence="7" id="KW-1185">Reference proteome</keyword>
<keyword evidence="1" id="KW-0805">Transcription regulation</keyword>
<dbReference type="InterPro" id="IPR018062">
    <property type="entry name" value="HTH_AraC-typ_CS"/>
</dbReference>
<dbReference type="InterPro" id="IPR013656">
    <property type="entry name" value="PAS_4"/>
</dbReference>
<dbReference type="EMBL" id="MQWA01000001">
    <property type="protein sequence ID" value="PQJ27994.1"/>
    <property type="molecule type" value="Genomic_DNA"/>
</dbReference>
<proteinExistence type="predicted"/>
<dbReference type="Pfam" id="PF08448">
    <property type="entry name" value="PAS_4"/>
    <property type="match status" value="1"/>
</dbReference>
<dbReference type="SMART" id="SM00342">
    <property type="entry name" value="HTH_ARAC"/>
    <property type="match status" value="1"/>
</dbReference>
<keyword evidence="2" id="KW-0238">DNA-binding</keyword>
<keyword evidence="3" id="KW-0804">Transcription</keyword>
<dbReference type="Gene3D" id="3.30.450.20">
    <property type="entry name" value="PAS domain"/>
    <property type="match status" value="1"/>
</dbReference>
<dbReference type="InterPro" id="IPR020449">
    <property type="entry name" value="Tscrpt_reg_AraC-type_HTH"/>
</dbReference>
<dbReference type="Pfam" id="PF12833">
    <property type="entry name" value="HTH_18"/>
    <property type="match status" value="1"/>
</dbReference>
<dbReference type="PANTHER" id="PTHR43280">
    <property type="entry name" value="ARAC-FAMILY TRANSCRIPTIONAL REGULATOR"/>
    <property type="match status" value="1"/>
</dbReference>
<evidence type="ECO:0000256" key="2">
    <source>
        <dbReference type="ARBA" id="ARBA00023125"/>
    </source>
</evidence>